<dbReference type="Pfam" id="PF00248">
    <property type="entry name" value="Aldo_ket_red"/>
    <property type="match status" value="1"/>
</dbReference>
<dbReference type="InterPro" id="IPR036812">
    <property type="entry name" value="NAD(P)_OxRdtase_dom_sf"/>
</dbReference>
<evidence type="ECO:0000313" key="5">
    <source>
        <dbReference type="Proteomes" id="UP001201163"/>
    </source>
</evidence>
<dbReference type="Proteomes" id="UP001201163">
    <property type="component" value="Unassembled WGS sequence"/>
</dbReference>
<dbReference type="Gene3D" id="3.20.20.100">
    <property type="entry name" value="NADP-dependent oxidoreductase domain"/>
    <property type="match status" value="1"/>
</dbReference>
<comment type="similarity">
    <text evidence="2">Belongs to the aldo/keto reductase family. Aldo/keto reductase 2 subfamily.</text>
</comment>
<reference evidence="4" key="1">
    <citation type="submission" date="2022-01" db="EMBL/GenBank/DDBJ databases">
        <title>Comparative genomics reveals a dynamic genome evolution in the ectomycorrhizal milk-cap (Lactarius) mushrooms.</title>
        <authorList>
            <consortium name="DOE Joint Genome Institute"/>
            <person name="Lebreton A."/>
            <person name="Tang N."/>
            <person name="Kuo A."/>
            <person name="LaButti K."/>
            <person name="Drula E."/>
            <person name="Barry K."/>
            <person name="Clum A."/>
            <person name="Lipzen A."/>
            <person name="Mousain D."/>
            <person name="Ng V."/>
            <person name="Wang R."/>
            <person name="Wang X."/>
            <person name="Dai Y."/>
            <person name="Henrissat B."/>
            <person name="Grigoriev I.V."/>
            <person name="Guerin-Laguette A."/>
            <person name="Yu F."/>
            <person name="Martin F.M."/>
        </authorList>
    </citation>
    <scope>NUCLEOTIDE SEQUENCE</scope>
    <source>
        <strain evidence="4">QP</strain>
    </source>
</reference>
<protein>
    <submittedName>
        <fullName evidence="4">NADP-dependent oxidoreductase domain-containing protein</fullName>
    </submittedName>
</protein>
<organism evidence="4 5">
    <name type="scientific">Lactarius akahatsu</name>
    <dbReference type="NCBI Taxonomy" id="416441"/>
    <lineage>
        <taxon>Eukaryota</taxon>
        <taxon>Fungi</taxon>
        <taxon>Dikarya</taxon>
        <taxon>Basidiomycota</taxon>
        <taxon>Agaricomycotina</taxon>
        <taxon>Agaricomycetes</taxon>
        <taxon>Russulales</taxon>
        <taxon>Russulaceae</taxon>
        <taxon>Lactarius</taxon>
    </lineage>
</organism>
<dbReference type="PANTHER" id="PTHR43364:SF7">
    <property type="entry name" value="NADP-DEPENDENT OXIDOREDUCTASE DOMAIN-CONTAINING PROTEIN-RELATED"/>
    <property type="match status" value="1"/>
</dbReference>
<dbReference type="EMBL" id="JAKELL010000014">
    <property type="protein sequence ID" value="KAH8994620.1"/>
    <property type="molecule type" value="Genomic_DNA"/>
</dbReference>
<evidence type="ECO:0000256" key="2">
    <source>
        <dbReference type="ARBA" id="ARBA00038157"/>
    </source>
</evidence>
<evidence type="ECO:0000313" key="4">
    <source>
        <dbReference type="EMBL" id="KAH8994620.1"/>
    </source>
</evidence>
<evidence type="ECO:0000256" key="1">
    <source>
        <dbReference type="ARBA" id="ARBA00022857"/>
    </source>
</evidence>
<dbReference type="PANTHER" id="PTHR43364">
    <property type="entry name" value="NADH-SPECIFIC METHYLGLYOXAL REDUCTASE-RELATED"/>
    <property type="match status" value="1"/>
</dbReference>
<accession>A0AAD4LNE7</accession>
<evidence type="ECO:0000259" key="3">
    <source>
        <dbReference type="Pfam" id="PF00248"/>
    </source>
</evidence>
<feature type="domain" description="NADP-dependent oxidoreductase" evidence="3">
    <location>
        <begin position="32"/>
        <end position="342"/>
    </location>
</feature>
<dbReference type="InterPro" id="IPR050523">
    <property type="entry name" value="AKR_Detox_Biosynth"/>
</dbReference>
<keyword evidence="1" id="KW-0521">NADP</keyword>
<sequence length="387" mass="43623">MSKPLWTIPPPPASKLARYRTLSPLAGVRVSPICLGGMSIGDKWHEIGLGAMDKENSFKLLDAYFDLGGNFIDTANSYQDGTSEEFIGEWAEKRGIRDQLVIATKYTMNYIRAQSDISHRVNYVGNHAKSLHVSFRDSLIKLRTSYVDILYVHFWEYTTSVEEVMDALHTLVIQGKVLYLGITGAPAWVVVKANQYAKYHGKSPFVIYQGRWCVFDRSLEREIIPMARSEGLAIAPWGVLGAGKVRTDAEEERRRESGEKGSTLFSPNWERTEEERKVCLVLEEIAKEVGVASITAVAIAYHLLKTPYVFPIIGGRRVEQLRENLQALDISLTPEQINRIESTKPFEPDFAHRIFINSLVDPWTVTSAAHMDRVPHQQAIRPSSEAS</sequence>
<dbReference type="SUPFAM" id="SSF51430">
    <property type="entry name" value="NAD(P)-linked oxidoreductase"/>
    <property type="match status" value="1"/>
</dbReference>
<dbReference type="InterPro" id="IPR023210">
    <property type="entry name" value="NADP_OxRdtase_dom"/>
</dbReference>
<comment type="caution">
    <text evidence="4">The sequence shown here is derived from an EMBL/GenBank/DDBJ whole genome shotgun (WGS) entry which is preliminary data.</text>
</comment>
<keyword evidence="5" id="KW-1185">Reference proteome</keyword>
<gene>
    <name evidence="4" type="ORF">EDB92DRAFT_1795458</name>
</gene>
<name>A0AAD4LNE7_9AGAM</name>
<proteinExistence type="inferred from homology"/>
<dbReference type="AlphaFoldDB" id="A0AAD4LNE7"/>